<sequence>MDIALITPAPRFSRRGNRVTAARWAHILRELGHRVSIQEEYTGGHCDLMVALHAQRSHPSMRRYRESRPDAPLVLTLTGTDLHGDIHVHREAQESLEMADWIIVLHGLGAEELPGRLRPKVRVIVQSVSLPPRLPRPSPDGFRVCVLGHLRPVKDPFRAARAARLLGPGSRIRILHLGAALTPEMEAEAREEAASNPRYKWMGDLPHWKVLQILAGSRLHVLSSKMEGGANALCEAIACSVPTLASRIPGSVGILGRDYPGYFPLEDTGALASMLERAETDAPFYRDLRERCIRLKPLVEPARERRCWEELLGEVFPDRAKAARGGTSSPKVLALEKPRP</sequence>
<gene>
    <name evidence="3" type="ORF">HYZ11_02745</name>
</gene>
<dbReference type="SUPFAM" id="SSF53756">
    <property type="entry name" value="UDP-Glycosyltransferase/glycogen phosphorylase"/>
    <property type="match status" value="1"/>
</dbReference>
<dbReference type="EMBL" id="JACPUR010000004">
    <property type="protein sequence ID" value="MBI3126506.1"/>
    <property type="molecule type" value="Genomic_DNA"/>
</dbReference>
<name>A0A932MNT4_UNCTE</name>
<dbReference type="Gene3D" id="3.40.50.2000">
    <property type="entry name" value="Glycogen Phosphorylase B"/>
    <property type="match status" value="1"/>
</dbReference>
<dbReference type="InterPro" id="IPR027627">
    <property type="entry name" value="Glycosyltransferase_put"/>
</dbReference>
<organism evidence="3 4">
    <name type="scientific">Tectimicrobiota bacterium</name>
    <dbReference type="NCBI Taxonomy" id="2528274"/>
    <lineage>
        <taxon>Bacteria</taxon>
        <taxon>Pseudomonadati</taxon>
        <taxon>Nitrospinota/Tectimicrobiota group</taxon>
        <taxon>Candidatus Tectimicrobiota</taxon>
    </lineage>
</organism>
<dbReference type="Proteomes" id="UP000782312">
    <property type="component" value="Unassembled WGS sequence"/>
</dbReference>
<comment type="caution">
    <text evidence="3">The sequence shown here is derived from an EMBL/GenBank/DDBJ whole genome shotgun (WGS) entry which is preliminary data.</text>
</comment>
<reference evidence="3" key="1">
    <citation type="submission" date="2020-07" db="EMBL/GenBank/DDBJ databases">
        <title>Huge and variable diversity of episymbiotic CPR bacteria and DPANN archaea in groundwater ecosystems.</title>
        <authorList>
            <person name="He C.Y."/>
            <person name="Keren R."/>
            <person name="Whittaker M."/>
            <person name="Farag I.F."/>
            <person name="Doudna J."/>
            <person name="Cate J.H.D."/>
            <person name="Banfield J.F."/>
        </authorList>
    </citation>
    <scope>NUCLEOTIDE SEQUENCE</scope>
    <source>
        <strain evidence="3">NC_groundwater_763_Ag_S-0.2um_68_21</strain>
    </source>
</reference>
<accession>A0A932MNT4</accession>
<proteinExistence type="predicted"/>
<feature type="region of interest" description="Disordered" evidence="1">
    <location>
        <begin position="321"/>
        <end position="340"/>
    </location>
</feature>
<dbReference type="NCBIfam" id="TIGR04348">
    <property type="entry name" value="selenoneine biosynthesis selenosugar synthase SenB"/>
    <property type="match status" value="1"/>
</dbReference>
<evidence type="ECO:0000256" key="1">
    <source>
        <dbReference type="SAM" id="MobiDB-lite"/>
    </source>
</evidence>
<protein>
    <submittedName>
        <fullName evidence="3">TIGR04348 family glycosyltransferase</fullName>
    </submittedName>
</protein>
<dbReference type="GO" id="GO:0016757">
    <property type="term" value="F:glycosyltransferase activity"/>
    <property type="evidence" value="ECO:0007669"/>
    <property type="project" value="InterPro"/>
</dbReference>
<evidence type="ECO:0000313" key="3">
    <source>
        <dbReference type="EMBL" id="MBI3126506.1"/>
    </source>
</evidence>
<evidence type="ECO:0000259" key="2">
    <source>
        <dbReference type="Pfam" id="PF00534"/>
    </source>
</evidence>
<evidence type="ECO:0000313" key="4">
    <source>
        <dbReference type="Proteomes" id="UP000782312"/>
    </source>
</evidence>
<dbReference type="Pfam" id="PF00534">
    <property type="entry name" value="Glycos_transf_1"/>
    <property type="match status" value="1"/>
</dbReference>
<feature type="domain" description="Glycosyl transferase family 1" evidence="2">
    <location>
        <begin position="142"/>
        <end position="290"/>
    </location>
</feature>
<dbReference type="InterPro" id="IPR001296">
    <property type="entry name" value="Glyco_trans_1"/>
</dbReference>
<dbReference type="AlphaFoldDB" id="A0A932MNT4"/>